<feature type="transmembrane region" description="Helical" evidence="8">
    <location>
        <begin position="173"/>
        <end position="192"/>
    </location>
</feature>
<dbReference type="PIRSF" id="PIRSF002746">
    <property type="entry name" value="Gluconate_transporter"/>
    <property type="match status" value="1"/>
</dbReference>
<evidence type="ECO:0000256" key="1">
    <source>
        <dbReference type="ARBA" id="ARBA00004651"/>
    </source>
</evidence>
<keyword evidence="4 8" id="KW-0812">Transmembrane</keyword>
<keyword evidence="5 8" id="KW-1133">Transmembrane helix</keyword>
<feature type="transmembrane region" description="Helical" evidence="8">
    <location>
        <begin position="23"/>
        <end position="40"/>
    </location>
</feature>
<feature type="transmembrane region" description="Helical" evidence="8">
    <location>
        <begin position="377"/>
        <end position="400"/>
    </location>
</feature>
<dbReference type="InterPro" id="IPR003474">
    <property type="entry name" value="Glcn_transporter"/>
</dbReference>
<feature type="transmembrane region" description="Helical" evidence="8">
    <location>
        <begin position="52"/>
        <end position="71"/>
    </location>
</feature>
<dbReference type="PANTHER" id="PTHR30354:SF22">
    <property type="entry name" value="HIGH-AFFINITY GLUCONATE TRANSPORTER"/>
    <property type="match status" value="1"/>
</dbReference>
<dbReference type="NCBIfam" id="TIGR00791">
    <property type="entry name" value="gntP"/>
    <property type="match status" value="1"/>
</dbReference>
<feature type="transmembrane region" description="Helical" evidence="8">
    <location>
        <begin position="225"/>
        <end position="245"/>
    </location>
</feature>
<dbReference type="Pfam" id="PF02447">
    <property type="entry name" value="GntP_permease"/>
    <property type="match status" value="1"/>
</dbReference>
<keyword evidence="3" id="KW-1003">Cell membrane</keyword>
<accession>A0A3B7MNN9</accession>
<feature type="transmembrane region" description="Helical" evidence="8">
    <location>
        <begin position="420"/>
        <end position="436"/>
    </location>
</feature>
<keyword evidence="6 8" id="KW-0472">Membrane</keyword>
<dbReference type="OrthoDB" id="9787129at2"/>
<keyword evidence="10" id="KW-1185">Reference proteome</keyword>
<dbReference type="KEGG" id="pseg:D3H65_15905"/>
<dbReference type="GO" id="GO:0015128">
    <property type="term" value="F:gluconate transmembrane transporter activity"/>
    <property type="evidence" value="ECO:0007669"/>
    <property type="project" value="InterPro"/>
</dbReference>
<proteinExistence type="inferred from homology"/>
<feature type="transmembrane region" description="Helical" evidence="8">
    <location>
        <begin position="336"/>
        <end position="365"/>
    </location>
</feature>
<dbReference type="Proteomes" id="UP000263900">
    <property type="component" value="Chromosome"/>
</dbReference>
<organism evidence="9 10">
    <name type="scientific">Paraflavitalea soli</name>
    <dbReference type="NCBI Taxonomy" id="2315862"/>
    <lineage>
        <taxon>Bacteria</taxon>
        <taxon>Pseudomonadati</taxon>
        <taxon>Bacteroidota</taxon>
        <taxon>Chitinophagia</taxon>
        <taxon>Chitinophagales</taxon>
        <taxon>Chitinophagaceae</taxon>
        <taxon>Paraflavitalea</taxon>
    </lineage>
</organism>
<dbReference type="GO" id="GO:0005886">
    <property type="term" value="C:plasma membrane"/>
    <property type="evidence" value="ECO:0007669"/>
    <property type="project" value="UniProtKB-SubCell"/>
</dbReference>
<evidence type="ECO:0000256" key="8">
    <source>
        <dbReference type="SAM" id="Phobius"/>
    </source>
</evidence>
<gene>
    <name evidence="9" type="ORF">D3H65_15905</name>
</gene>
<comment type="similarity">
    <text evidence="7">Belongs to the GntP permease family.</text>
</comment>
<dbReference type="PANTHER" id="PTHR30354">
    <property type="entry name" value="GNT FAMILY GLUCONATE TRANSPORTER"/>
    <property type="match status" value="1"/>
</dbReference>
<keyword evidence="2" id="KW-0813">Transport</keyword>
<evidence type="ECO:0000256" key="5">
    <source>
        <dbReference type="ARBA" id="ARBA00022989"/>
    </source>
</evidence>
<evidence type="ECO:0000256" key="7">
    <source>
        <dbReference type="ARBA" id="ARBA00049663"/>
    </source>
</evidence>
<evidence type="ECO:0000256" key="2">
    <source>
        <dbReference type="ARBA" id="ARBA00022448"/>
    </source>
</evidence>
<evidence type="ECO:0000256" key="6">
    <source>
        <dbReference type="ARBA" id="ARBA00023136"/>
    </source>
</evidence>
<evidence type="ECO:0000256" key="3">
    <source>
        <dbReference type="ARBA" id="ARBA00022475"/>
    </source>
</evidence>
<dbReference type="AlphaFoldDB" id="A0A3B7MNN9"/>
<comment type="subcellular location">
    <subcellularLocation>
        <location evidence="1">Cell membrane</location>
        <topology evidence="1">Multi-pass membrane protein</topology>
    </subcellularLocation>
</comment>
<protein>
    <submittedName>
        <fullName evidence="9">Gluconate transporter</fullName>
    </submittedName>
</protein>
<evidence type="ECO:0000313" key="10">
    <source>
        <dbReference type="Proteomes" id="UP000263900"/>
    </source>
</evidence>
<feature type="transmembrane region" description="Helical" evidence="8">
    <location>
        <begin position="251"/>
        <end position="274"/>
    </location>
</feature>
<sequence>MTILVILLAIALQIFLSAKKVSPFISLLIVAILAGLFLGMQPDQLLASIEKGVGSTLGGLALIICLGAFLGKILEVTGATEQITSTLIRAFGPKHIQWAVLLTGFLMGIPLYYNAGFVILVPLVVALTRKTGLPLLYIVIPMAASLSTTHCFLPPHPGPVVLVKAFHANMGLVLMYGIILAIPAVIVAGPLLGRLLQHTTTKAQDEALTAVAGNSKILPSVASSLLFALMPVLLIALAVAAGHFLEKGNVLQSILLFIGDPVIALLITVLLAIFELGKTAGKTMTQMMQLLTDSIAGIAMILLIITSGGVFKQVLVDSGTGTYIATFSSKWDMPPLLFAWVVTAFLRVMIGSATVAGITAAGVVAPLLAAGNVSPELMVLAVGAGSVFGSHINDSGFWMFKEFFQLSLPQTLKSWTVMETVISIIGLAGVLILNAIV</sequence>
<reference evidence="9 10" key="1">
    <citation type="submission" date="2018-09" db="EMBL/GenBank/DDBJ databases">
        <title>Genome sequencing of strain 6GH32-13.</title>
        <authorList>
            <person name="Weon H.-Y."/>
            <person name="Heo J."/>
            <person name="Kwon S.-W."/>
        </authorList>
    </citation>
    <scope>NUCLEOTIDE SEQUENCE [LARGE SCALE GENOMIC DNA]</scope>
    <source>
        <strain evidence="9 10">5GH32-13</strain>
    </source>
</reference>
<dbReference type="RefSeq" id="WP_119051258.1">
    <property type="nucleotide sequence ID" value="NZ_CP032157.1"/>
</dbReference>
<name>A0A3B7MNN9_9BACT</name>
<feature type="transmembrane region" description="Helical" evidence="8">
    <location>
        <begin position="295"/>
        <end position="316"/>
    </location>
</feature>
<evidence type="ECO:0000256" key="4">
    <source>
        <dbReference type="ARBA" id="ARBA00022692"/>
    </source>
</evidence>
<dbReference type="EMBL" id="CP032157">
    <property type="protein sequence ID" value="AXY75377.1"/>
    <property type="molecule type" value="Genomic_DNA"/>
</dbReference>
<evidence type="ECO:0000313" key="9">
    <source>
        <dbReference type="EMBL" id="AXY75377.1"/>
    </source>
</evidence>